<keyword evidence="2" id="KW-0238">DNA-binding</keyword>
<evidence type="ECO:0000256" key="1">
    <source>
        <dbReference type="ARBA" id="ARBA00023015"/>
    </source>
</evidence>
<keyword evidence="6" id="KW-1185">Reference proteome</keyword>
<dbReference type="InterPro" id="IPR036388">
    <property type="entry name" value="WH-like_DNA-bd_sf"/>
</dbReference>
<dbReference type="EMBL" id="LT629782">
    <property type="protein sequence ID" value="SDU36076.1"/>
    <property type="molecule type" value="Genomic_DNA"/>
</dbReference>
<dbReference type="Gene3D" id="3.30.450.80">
    <property type="entry name" value="Transcription factor LuxR-like, autoinducer-binding domain"/>
    <property type="match status" value="1"/>
</dbReference>
<dbReference type="OrthoDB" id="9774661at2"/>
<dbReference type="AlphaFoldDB" id="A0A1H2HWE9"/>
<dbReference type="PROSITE" id="PS50043">
    <property type="entry name" value="HTH_LUXR_2"/>
    <property type="match status" value="1"/>
</dbReference>
<evidence type="ECO:0000259" key="4">
    <source>
        <dbReference type="PROSITE" id="PS50043"/>
    </source>
</evidence>
<dbReference type="GO" id="GO:0003677">
    <property type="term" value="F:DNA binding"/>
    <property type="evidence" value="ECO:0007669"/>
    <property type="project" value="UniProtKB-KW"/>
</dbReference>
<evidence type="ECO:0000256" key="2">
    <source>
        <dbReference type="ARBA" id="ARBA00023125"/>
    </source>
</evidence>
<accession>A0A1H2HWE9</accession>
<dbReference type="InterPro" id="IPR000792">
    <property type="entry name" value="Tscrpt_reg_LuxR_C"/>
</dbReference>
<evidence type="ECO:0000313" key="6">
    <source>
        <dbReference type="Proteomes" id="UP000183653"/>
    </source>
</evidence>
<protein>
    <submittedName>
        <fullName evidence="5">LuxR family transcriptional regulator, quorum-sensing transcription factor LasR</fullName>
    </submittedName>
</protein>
<dbReference type="SUPFAM" id="SSF75516">
    <property type="entry name" value="Pheromone-binding domain of LuxR-like quorum-sensing transcription factors"/>
    <property type="match status" value="1"/>
</dbReference>
<name>A0A1H2HWE9_9PSED</name>
<reference evidence="5 6" key="1">
    <citation type="submission" date="2016-10" db="EMBL/GenBank/DDBJ databases">
        <authorList>
            <person name="Varghese N."/>
            <person name="Submissions S."/>
        </authorList>
    </citation>
    <scope>NUCLEOTIDE SEQUENCE [LARGE SCALE GENOMIC DNA]</scope>
    <source>
        <strain evidence="5 6">BS2775</strain>
    </source>
</reference>
<dbReference type="InterPro" id="IPR005143">
    <property type="entry name" value="TF_LuxR_autoind-bd_dom"/>
</dbReference>
<dbReference type="SUPFAM" id="SSF46894">
    <property type="entry name" value="C-terminal effector domain of the bipartite response regulators"/>
    <property type="match status" value="1"/>
</dbReference>
<feature type="domain" description="HTH luxR-type" evidence="4">
    <location>
        <begin position="186"/>
        <end position="251"/>
    </location>
</feature>
<dbReference type="PANTHER" id="PTHR44688:SF16">
    <property type="entry name" value="DNA-BINDING TRANSCRIPTIONAL ACTIVATOR DEVR_DOSR"/>
    <property type="match status" value="1"/>
</dbReference>
<dbReference type="Gene3D" id="1.10.10.10">
    <property type="entry name" value="Winged helix-like DNA-binding domain superfamily/Winged helix DNA-binding domain"/>
    <property type="match status" value="1"/>
</dbReference>
<keyword evidence="3" id="KW-0804">Transcription</keyword>
<evidence type="ECO:0000313" key="5">
    <source>
        <dbReference type="EMBL" id="SDU36076.1"/>
    </source>
</evidence>
<dbReference type="GO" id="GO:0006355">
    <property type="term" value="P:regulation of DNA-templated transcription"/>
    <property type="evidence" value="ECO:0007669"/>
    <property type="project" value="InterPro"/>
</dbReference>
<dbReference type="RefSeq" id="WP_057723282.1">
    <property type="nucleotide sequence ID" value="NZ_JYLM01000003.1"/>
</dbReference>
<dbReference type="SMART" id="SM00421">
    <property type="entry name" value="HTH_LUXR"/>
    <property type="match status" value="1"/>
</dbReference>
<sequence length="255" mass="29299">MDDLFRYKKEDLFLRINFKEVLDDFSILTTDLHRRDWESHLRKVLRRIGYERYLLSLGPSTTSDPFNRIMTTYPSDWLRRYKDENFIQVDPIIRHCRHHFAPLFLGLARRQARGRSSQFWTEREGYGLLQGVSIPLRFNEMAGSLNVAQCASSSDDLRDDLNGPLGKLFMLIPFLLEGSQKHLKAVGEQPCSLTLRESEVLKWSGAGKTTWEMSCILGCSERTINFHIANASRKLGSFSRRQAVGVALAQGLISL</sequence>
<dbReference type="PANTHER" id="PTHR44688">
    <property type="entry name" value="DNA-BINDING TRANSCRIPTIONAL ACTIVATOR DEVR_DOSR"/>
    <property type="match status" value="1"/>
</dbReference>
<dbReference type="Pfam" id="PF00196">
    <property type="entry name" value="GerE"/>
    <property type="match status" value="1"/>
</dbReference>
<dbReference type="Proteomes" id="UP000183653">
    <property type="component" value="Chromosome I"/>
</dbReference>
<organism evidence="5 6">
    <name type="scientific">Pseudomonas orientalis</name>
    <dbReference type="NCBI Taxonomy" id="76758"/>
    <lineage>
        <taxon>Bacteria</taxon>
        <taxon>Pseudomonadati</taxon>
        <taxon>Pseudomonadota</taxon>
        <taxon>Gammaproteobacteria</taxon>
        <taxon>Pseudomonadales</taxon>
        <taxon>Pseudomonadaceae</taxon>
        <taxon>Pseudomonas</taxon>
    </lineage>
</organism>
<gene>
    <name evidence="5" type="ORF">SAMN04490197_5289</name>
</gene>
<keyword evidence="1" id="KW-0805">Transcription regulation</keyword>
<dbReference type="PRINTS" id="PR00038">
    <property type="entry name" value="HTHLUXR"/>
</dbReference>
<evidence type="ECO:0000256" key="3">
    <source>
        <dbReference type="ARBA" id="ARBA00023163"/>
    </source>
</evidence>
<proteinExistence type="predicted"/>
<dbReference type="Pfam" id="PF03472">
    <property type="entry name" value="Autoind_bind"/>
    <property type="match status" value="1"/>
</dbReference>
<dbReference type="InterPro" id="IPR016032">
    <property type="entry name" value="Sig_transdc_resp-reg_C-effctor"/>
</dbReference>
<dbReference type="CDD" id="cd06170">
    <property type="entry name" value="LuxR_C_like"/>
    <property type="match status" value="1"/>
</dbReference>
<dbReference type="InterPro" id="IPR036693">
    <property type="entry name" value="TF_LuxR_autoind-bd_dom_sf"/>
</dbReference>